<name>A0A834F3R2_ORYME</name>
<protein>
    <submittedName>
        <fullName evidence="2">Uncharacterized protein</fullName>
    </submittedName>
</protein>
<proteinExistence type="predicted"/>
<organism evidence="2 3">
    <name type="scientific">Oryzias melastigma</name>
    <name type="common">Marine medaka</name>
    <dbReference type="NCBI Taxonomy" id="30732"/>
    <lineage>
        <taxon>Eukaryota</taxon>
        <taxon>Metazoa</taxon>
        <taxon>Chordata</taxon>
        <taxon>Craniata</taxon>
        <taxon>Vertebrata</taxon>
        <taxon>Euteleostomi</taxon>
        <taxon>Actinopterygii</taxon>
        <taxon>Neopterygii</taxon>
        <taxon>Teleostei</taxon>
        <taxon>Neoteleostei</taxon>
        <taxon>Acanthomorphata</taxon>
        <taxon>Ovalentaria</taxon>
        <taxon>Atherinomorphae</taxon>
        <taxon>Beloniformes</taxon>
        <taxon>Adrianichthyidae</taxon>
        <taxon>Oryziinae</taxon>
        <taxon>Oryzias</taxon>
    </lineage>
</organism>
<sequence length="70" mass="7481">MSRILVPTPKQPPEAGEHNSPAYTGQPRIPAGQSGPPRSSRSPSSVRGVPDKKLRNATGDQQEENDADSF</sequence>
<dbReference type="Proteomes" id="UP000646548">
    <property type="component" value="Unassembled WGS sequence"/>
</dbReference>
<accession>A0A834F3R2</accession>
<feature type="compositionally biased region" description="Acidic residues" evidence="1">
    <location>
        <begin position="61"/>
        <end position="70"/>
    </location>
</feature>
<comment type="caution">
    <text evidence="2">The sequence shown here is derived from an EMBL/GenBank/DDBJ whole genome shotgun (WGS) entry which is preliminary data.</text>
</comment>
<evidence type="ECO:0000256" key="1">
    <source>
        <dbReference type="SAM" id="MobiDB-lite"/>
    </source>
</evidence>
<gene>
    <name evidence="2" type="ORF">FQA47_002757</name>
</gene>
<reference evidence="2" key="1">
    <citation type="journal article" name="BMC Genomics">
        <title>Long-read sequencing and de novo genome assembly of marine medaka (Oryzias melastigma).</title>
        <authorList>
            <person name="Liang P."/>
            <person name="Saqib H.S.A."/>
            <person name="Ni X."/>
            <person name="Shen Y."/>
        </authorList>
    </citation>
    <scope>NUCLEOTIDE SEQUENCE</scope>
    <source>
        <strain evidence="2">Bigg-433</strain>
    </source>
</reference>
<evidence type="ECO:0000313" key="2">
    <source>
        <dbReference type="EMBL" id="KAF6720276.1"/>
    </source>
</evidence>
<feature type="compositionally biased region" description="Low complexity" evidence="1">
    <location>
        <begin position="34"/>
        <end position="48"/>
    </location>
</feature>
<dbReference type="EMBL" id="WKFB01000527">
    <property type="protein sequence ID" value="KAF6720276.1"/>
    <property type="molecule type" value="Genomic_DNA"/>
</dbReference>
<dbReference type="AlphaFoldDB" id="A0A834F3R2"/>
<feature type="region of interest" description="Disordered" evidence="1">
    <location>
        <begin position="1"/>
        <end position="70"/>
    </location>
</feature>
<evidence type="ECO:0000313" key="3">
    <source>
        <dbReference type="Proteomes" id="UP000646548"/>
    </source>
</evidence>